<dbReference type="Proteomes" id="UP000323506">
    <property type="component" value="Chromosome D13"/>
</dbReference>
<reference evidence="2 3" key="1">
    <citation type="submission" date="2019-06" db="EMBL/GenBank/DDBJ databases">
        <title>WGS assembly of Gossypium darwinii.</title>
        <authorList>
            <person name="Chen Z.J."/>
            <person name="Sreedasyam A."/>
            <person name="Ando A."/>
            <person name="Song Q."/>
            <person name="De L."/>
            <person name="Hulse-Kemp A."/>
            <person name="Ding M."/>
            <person name="Ye W."/>
            <person name="Kirkbride R."/>
            <person name="Jenkins J."/>
            <person name="Plott C."/>
            <person name="Lovell J."/>
            <person name="Lin Y.-M."/>
            <person name="Vaughn R."/>
            <person name="Liu B."/>
            <person name="Li W."/>
            <person name="Simpson S."/>
            <person name="Scheffler B."/>
            <person name="Saski C."/>
            <person name="Grover C."/>
            <person name="Hu G."/>
            <person name="Conover J."/>
            <person name="Carlson J."/>
            <person name="Shu S."/>
            <person name="Boston L."/>
            <person name="Williams M."/>
            <person name="Peterson D."/>
            <person name="Mcgee K."/>
            <person name="Jones D."/>
            <person name="Wendel J."/>
            <person name="Stelly D."/>
            <person name="Grimwood J."/>
            <person name="Schmutz J."/>
        </authorList>
    </citation>
    <scope>NUCLEOTIDE SEQUENCE [LARGE SCALE GENOMIC DNA]</scope>
    <source>
        <strain evidence="2">1808015.09</strain>
    </source>
</reference>
<evidence type="ECO:0000259" key="1">
    <source>
        <dbReference type="Pfam" id="PF01031"/>
    </source>
</evidence>
<sequence length="204" mass="23497">MAGDGGDRCKLSEKYWDYIDDVVMSVLTRHSEMYYHLKVSAKGAAHNLVQKLREQSINRVKEIVEMEKLTGYTCNPDYMMEWNKLMKQQDHFINQISGTNMRPLPCSVDLEGLGEIQIEHLRKHSDVSILQQAFDLKMRMVAYWKVFKELMGPDGHGIKMMLVESPAIVAKREKLKNSIKVLKESKDSVAKIMDRIVAYDACLV</sequence>
<dbReference type="InterPro" id="IPR000375">
    <property type="entry name" value="Dynamin_stalk"/>
</dbReference>
<dbReference type="AlphaFoldDB" id="A0A5D1ZVR1"/>
<organism evidence="2 3">
    <name type="scientific">Gossypium darwinii</name>
    <name type="common">Darwin's cotton</name>
    <name type="synonym">Gossypium barbadense var. darwinii</name>
    <dbReference type="NCBI Taxonomy" id="34276"/>
    <lineage>
        <taxon>Eukaryota</taxon>
        <taxon>Viridiplantae</taxon>
        <taxon>Streptophyta</taxon>
        <taxon>Embryophyta</taxon>
        <taxon>Tracheophyta</taxon>
        <taxon>Spermatophyta</taxon>
        <taxon>Magnoliopsida</taxon>
        <taxon>eudicotyledons</taxon>
        <taxon>Gunneridae</taxon>
        <taxon>Pentapetalae</taxon>
        <taxon>rosids</taxon>
        <taxon>malvids</taxon>
        <taxon>Malvales</taxon>
        <taxon>Malvaceae</taxon>
        <taxon>Malvoideae</taxon>
        <taxon>Gossypium</taxon>
    </lineage>
</organism>
<keyword evidence="3" id="KW-1185">Reference proteome</keyword>
<evidence type="ECO:0000313" key="2">
    <source>
        <dbReference type="EMBL" id="TYG35738.1"/>
    </source>
</evidence>
<feature type="domain" description="Dynamin stalk" evidence="1">
    <location>
        <begin position="11"/>
        <end position="86"/>
    </location>
</feature>
<evidence type="ECO:0000313" key="3">
    <source>
        <dbReference type="Proteomes" id="UP000323506"/>
    </source>
</evidence>
<name>A0A5D1ZVR1_GOSDA</name>
<dbReference type="Gene3D" id="1.20.120.1240">
    <property type="entry name" value="Dynamin, middle domain"/>
    <property type="match status" value="1"/>
</dbReference>
<protein>
    <recommendedName>
        <fullName evidence="1">Dynamin stalk domain-containing protein</fullName>
    </recommendedName>
</protein>
<gene>
    <name evidence="2" type="ORF">ES288_D13G006500v1</name>
</gene>
<dbReference type="Pfam" id="PF01031">
    <property type="entry name" value="Dynamin_M"/>
    <property type="match status" value="1"/>
</dbReference>
<accession>A0A5D1ZVR1</accession>
<proteinExistence type="predicted"/>
<dbReference type="EMBL" id="CM017713">
    <property type="protein sequence ID" value="TYG35738.1"/>
    <property type="molecule type" value="Genomic_DNA"/>
</dbReference>